<comment type="caution">
    <text evidence="1">The sequence shown here is derived from an EMBL/GenBank/DDBJ whole genome shotgun (WGS) entry which is preliminary data.</text>
</comment>
<dbReference type="Pfam" id="PF13692">
    <property type="entry name" value="Glyco_trans_1_4"/>
    <property type="match status" value="1"/>
</dbReference>
<evidence type="ECO:0008006" key="3">
    <source>
        <dbReference type="Google" id="ProtNLM"/>
    </source>
</evidence>
<sequence length="194" mass="21551">MVGDECFVSRSEVVRPVDLPPGPIVGFVGAVSEYKFDFTLYRQLVELLPGVNFVIIGKLGEGQIGQELPDFFDLPNVHFLGPKPYSEVPHYMTHFDVAVLPCPLNEYTRAMFPMKFFEYLAAGAAVVSTRLESIQAFSDVAFFADSAAQFGEQIRKILDSGNPRAAAGVDIAREHTYQSRTAAMIRHFENVDQP</sequence>
<name>A0A9W6HKH3_9MICO</name>
<dbReference type="Gene3D" id="3.40.50.2000">
    <property type="entry name" value="Glycogen Phosphorylase B"/>
    <property type="match status" value="1"/>
</dbReference>
<dbReference type="SUPFAM" id="SSF53756">
    <property type="entry name" value="UDP-Glycosyltransferase/glycogen phosphorylase"/>
    <property type="match status" value="1"/>
</dbReference>
<reference evidence="1" key="1">
    <citation type="journal article" date="2014" name="Int. J. Syst. Evol. Microbiol.">
        <title>Complete genome sequence of Corynebacterium casei LMG S-19264T (=DSM 44701T), isolated from a smear-ripened cheese.</title>
        <authorList>
            <consortium name="US DOE Joint Genome Institute (JGI-PGF)"/>
            <person name="Walter F."/>
            <person name="Albersmeier A."/>
            <person name="Kalinowski J."/>
            <person name="Ruckert C."/>
        </authorList>
    </citation>
    <scope>NUCLEOTIDE SEQUENCE</scope>
    <source>
        <strain evidence="1">VKM Ac-1940</strain>
    </source>
</reference>
<organism evidence="1 2">
    <name type="scientific">Microbacterium dextranolyticum</name>
    <dbReference type="NCBI Taxonomy" id="36806"/>
    <lineage>
        <taxon>Bacteria</taxon>
        <taxon>Bacillati</taxon>
        <taxon>Actinomycetota</taxon>
        <taxon>Actinomycetes</taxon>
        <taxon>Micrococcales</taxon>
        <taxon>Microbacteriaceae</taxon>
        <taxon>Microbacterium</taxon>
    </lineage>
</organism>
<proteinExistence type="predicted"/>
<dbReference type="AlphaFoldDB" id="A0A9W6HKH3"/>
<accession>A0A9W6HKH3</accession>
<gene>
    <name evidence="1" type="ORF">GCM10017591_03910</name>
</gene>
<evidence type="ECO:0000313" key="2">
    <source>
        <dbReference type="Proteomes" id="UP001142291"/>
    </source>
</evidence>
<protein>
    <recommendedName>
        <fullName evidence="3">Glycosyltransferase</fullName>
    </recommendedName>
</protein>
<reference evidence="1" key="2">
    <citation type="submission" date="2023-01" db="EMBL/GenBank/DDBJ databases">
        <authorList>
            <person name="Sun Q."/>
            <person name="Evtushenko L."/>
        </authorList>
    </citation>
    <scope>NUCLEOTIDE SEQUENCE</scope>
    <source>
        <strain evidence="1">VKM Ac-1940</strain>
    </source>
</reference>
<dbReference type="EMBL" id="BSER01000001">
    <property type="protein sequence ID" value="GLJ94330.1"/>
    <property type="molecule type" value="Genomic_DNA"/>
</dbReference>
<keyword evidence="2" id="KW-1185">Reference proteome</keyword>
<dbReference type="Proteomes" id="UP001142291">
    <property type="component" value="Unassembled WGS sequence"/>
</dbReference>
<dbReference type="RefSeq" id="WP_204962844.1">
    <property type="nucleotide sequence ID" value="NZ_BAAAUR010000002.1"/>
</dbReference>
<evidence type="ECO:0000313" key="1">
    <source>
        <dbReference type="EMBL" id="GLJ94330.1"/>
    </source>
</evidence>